<feature type="domain" description="Lipopolysaccharide assembly protein A" evidence="8">
    <location>
        <begin position="30"/>
        <end position="94"/>
    </location>
</feature>
<accession>A0A420WBI1</accession>
<evidence type="ECO:0000256" key="4">
    <source>
        <dbReference type="ARBA" id="ARBA00023136"/>
    </source>
</evidence>
<dbReference type="InterPro" id="IPR010445">
    <property type="entry name" value="LapA_dom"/>
</dbReference>
<keyword evidence="3 7" id="KW-1133">Transmembrane helix</keyword>
<sequence length="129" mass="14498">MAQQSRIARILTALITLPFLLLAVLFAVSNREAVEITLWPLPYAATLPLFVTILAMLFLGFLIGAGFMWIEVLRTRRQIRILRRVADQQEQELNRLRRDKRLAVDPDGVPNLPSAGKPSDTAPTLPTTH</sequence>
<keyword evidence="4 7" id="KW-0472">Membrane</keyword>
<evidence type="ECO:0000256" key="7">
    <source>
        <dbReference type="SAM" id="Phobius"/>
    </source>
</evidence>
<keyword evidence="1" id="KW-1003">Cell membrane</keyword>
<organism evidence="9 10">
    <name type="scientific">Oceanibaculum indicum</name>
    <dbReference type="NCBI Taxonomy" id="526216"/>
    <lineage>
        <taxon>Bacteria</taxon>
        <taxon>Pseudomonadati</taxon>
        <taxon>Pseudomonadota</taxon>
        <taxon>Alphaproteobacteria</taxon>
        <taxon>Rhodospirillales</taxon>
        <taxon>Oceanibaculaceae</taxon>
        <taxon>Oceanibaculum</taxon>
    </lineage>
</organism>
<gene>
    <name evidence="9" type="ORF">BCL74_2768</name>
</gene>
<dbReference type="GO" id="GO:0005886">
    <property type="term" value="C:plasma membrane"/>
    <property type="evidence" value="ECO:0007669"/>
    <property type="project" value="InterPro"/>
</dbReference>
<evidence type="ECO:0000313" key="10">
    <source>
        <dbReference type="Proteomes" id="UP000277424"/>
    </source>
</evidence>
<evidence type="ECO:0000256" key="3">
    <source>
        <dbReference type="ARBA" id="ARBA00022989"/>
    </source>
</evidence>
<dbReference type="EMBL" id="RBIG01000003">
    <property type="protein sequence ID" value="RKQ68290.1"/>
    <property type="molecule type" value="Genomic_DNA"/>
</dbReference>
<keyword evidence="5" id="KW-0175">Coiled coil</keyword>
<evidence type="ECO:0000259" key="8">
    <source>
        <dbReference type="Pfam" id="PF06305"/>
    </source>
</evidence>
<name>A0A420WBI1_9PROT</name>
<dbReference type="Pfam" id="PF06305">
    <property type="entry name" value="LapA_dom"/>
    <property type="match status" value="1"/>
</dbReference>
<keyword evidence="2 7" id="KW-0812">Transmembrane</keyword>
<evidence type="ECO:0000313" key="9">
    <source>
        <dbReference type="EMBL" id="RKQ68290.1"/>
    </source>
</evidence>
<feature type="region of interest" description="Disordered" evidence="6">
    <location>
        <begin position="102"/>
        <end position="129"/>
    </location>
</feature>
<evidence type="ECO:0000256" key="5">
    <source>
        <dbReference type="SAM" id="Coils"/>
    </source>
</evidence>
<dbReference type="Proteomes" id="UP000277424">
    <property type="component" value="Unassembled WGS sequence"/>
</dbReference>
<dbReference type="AlphaFoldDB" id="A0A420WBI1"/>
<evidence type="ECO:0000256" key="1">
    <source>
        <dbReference type="ARBA" id="ARBA00022475"/>
    </source>
</evidence>
<evidence type="ECO:0000256" key="6">
    <source>
        <dbReference type="SAM" id="MobiDB-lite"/>
    </source>
</evidence>
<comment type="caution">
    <text evidence="9">The sequence shown here is derived from an EMBL/GenBank/DDBJ whole genome shotgun (WGS) entry which is preliminary data.</text>
</comment>
<proteinExistence type="predicted"/>
<reference evidence="9 10" key="1">
    <citation type="submission" date="2018-10" db="EMBL/GenBank/DDBJ databases">
        <title>Comparative analysis of microorganisms from saline springs in Andes Mountain Range, Colombia.</title>
        <authorList>
            <person name="Rubin E."/>
        </authorList>
    </citation>
    <scope>NUCLEOTIDE SEQUENCE [LARGE SCALE GENOMIC DNA]</scope>
    <source>
        <strain evidence="9 10">USBA 36</strain>
    </source>
</reference>
<feature type="coiled-coil region" evidence="5">
    <location>
        <begin position="72"/>
        <end position="99"/>
    </location>
</feature>
<dbReference type="RefSeq" id="WP_121220869.1">
    <property type="nucleotide sequence ID" value="NZ_RBIG01000003.1"/>
</dbReference>
<dbReference type="OrthoDB" id="7357768at2"/>
<feature type="transmembrane region" description="Helical" evidence="7">
    <location>
        <begin position="49"/>
        <end position="70"/>
    </location>
</feature>
<protein>
    <submittedName>
        <fullName evidence="9">Putative integral membrane protein</fullName>
    </submittedName>
</protein>
<evidence type="ECO:0000256" key="2">
    <source>
        <dbReference type="ARBA" id="ARBA00022692"/>
    </source>
</evidence>